<dbReference type="InterPro" id="IPR001005">
    <property type="entry name" value="SANT/Myb"/>
</dbReference>
<feature type="compositionally biased region" description="Polar residues" evidence="1">
    <location>
        <begin position="47"/>
        <end position="56"/>
    </location>
</feature>
<dbReference type="AlphaFoldDB" id="A0A6A5TV54"/>
<accession>A0A6A5TV54</accession>
<proteinExistence type="predicted"/>
<evidence type="ECO:0000313" key="4">
    <source>
        <dbReference type="Proteomes" id="UP000800035"/>
    </source>
</evidence>
<feature type="domain" description="Myb-like" evidence="2">
    <location>
        <begin position="120"/>
        <end position="158"/>
    </location>
</feature>
<name>A0A6A5TV54_9PLEO</name>
<dbReference type="PROSITE" id="PS50090">
    <property type="entry name" value="MYB_LIKE"/>
    <property type="match status" value="1"/>
</dbReference>
<dbReference type="InterPro" id="IPR009057">
    <property type="entry name" value="Homeodomain-like_sf"/>
</dbReference>
<protein>
    <recommendedName>
        <fullName evidence="2">Myb-like domain-containing protein</fullName>
    </recommendedName>
</protein>
<sequence>MDGSTSPWPRAASAASAYENDQRMDSVKPKGERAAGAIVTGPKFSPHGSNFPPSLSQDTRGLLLVGIERTAIDSAPRTDDSSSVKATSPAGPELTVVNSRIRINYLSPPNLPATKVYKHWTQQEQEYMEQERAKDPPTSWQSIGAALGRGVDACKYRWMIRKDGGRYSNLEWTAELDAELLQKREEGMTMREIAKDVGTSLMEIARRNKQLRQQETMKMITPVSPVPRGGTKGATDSEPESPRTPQRMTTSTPPPGPSPKLEATTPSKPSPTAAPAPAHARAPTATERAAARNHFTDEDDEVLLRLYLLLLDPKDFAKEALPGKSKKAVEERLSLLTRRNSFEDPLPEMYARLMWRWNQGGEPWTREEVIERRFKVGEWKAWGTQNLGC</sequence>
<dbReference type="Proteomes" id="UP000800035">
    <property type="component" value="Unassembled WGS sequence"/>
</dbReference>
<gene>
    <name evidence="3" type="ORF">CC80DRAFT_593253</name>
</gene>
<keyword evidence="4" id="KW-1185">Reference proteome</keyword>
<evidence type="ECO:0000259" key="2">
    <source>
        <dbReference type="PROSITE" id="PS50090"/>
    </source>
</evidence>
<evidence type="ECO:0000313" key="3">
    <source>
        <dbReference type="EMBL" id="KAF1956505.1"/>
    </source>
</evidence>
<feature type="region of interest" description="Disordered" evidence="1">
    <location>
        <begin position="1"/>
        <end position="56"/>
    </location>
</feature>
<feature type="compositionally biased region" description="Basic and acidic residues" evidence="1">
    <location>
        <begin position="20"/>
        <end position="33"/>
    </location>
</feature>
<dbReference type="SUPFAM" id="SSF46689">
    <property type="entry name" value="Homeodomain-like"/>
    <property type="match status" value="1"/>
</dbReference>
<reference evidence="3" key="1">
    <citation type="journal article" date="2020" name="Stud. Mycol.">
        <title>101 Dothideomycetes genomes: a test case for predicting lifestyles and emergence of pathogens.</title>
        <authorList>
            <person name="Haridas S."/>
            <person name="Albert R."/>
            <person name="Binder M."/>
            <person name="Bloem J."/>
            <person name="Labutti K."/>
            <person name="Salamov A."/>
            <person name="Andreopoulos B."/>
            <person name="Baker S."/>
            <person name="Barry K."/>
            <person name="Bills G."/>
            <person name="Bluhm B."/>
            <person name="Cannon C."/>
            <person name="Castanera R."/>
            <person name="Culley D."/>
            <person name="Daum C."/>
            <person name="Ezra D."/>
            <person name="Gonzalez J."/>
            <person name="Henrissat B."/>
            <person name="Kuo A."/>
            <person name="Liang C."/>
            <person name="Lipzen A."/>
            <person name="Lutzoni F."/>
            <person name="Magnuson J."/>
            <person name="Mondo S."/>
            <person name="Nolan M."/>
            <person name="Ohm R."/>
            <person name="Pangilinan J."/>
            <person name="Park H.-J."/>
            <person name="Ramirez L."/>
            <person name="Alfaro M."/>
            <person name="Sun H."/>
            <person name="Tritt A."/>
            <person name="Yoshinaga Y."/>
            <person name="Zwiers L.-H."/>
            <person name="Turgeon B."/>
            <person name="Goodwin S."/>
            <person name="Spatafora J."/>
            <person name="Crous P."/>
            <person name="Grigoriev I."/>
        </authorList>
    </citation>
    <scope>NUCLEOTIDE SEQUENCE</scope>
    <source>
        <strain evidence="3">CBS 675.92</strain>
    </source>
</reference>
<dbReference type="EMBL" id="ML976991">
    <property type="protein sequence ID" value="KAF1956505.1"/>
    <property type="molecule type" value="Genomic_DNA"/>
</dbReference>
<evidence type="ECO:0000256" key="1">
    <source>
        <dbReference type="SAM" id="MobiDB-lite"/>
    </source>
</evidence>
<feature type="compositionally biased region" description="Low complexity" evidence="1">
    <location>
        <begin position="275"/>
        <end position="288"/>
    </location>
</feature>
<feature type="region of interest" description="Disordered" evidence="1">
    <location>
        <begin position="211"/>
        <end position="294"/>
    </location>
</feature>
<organism evidence="3 4">
    <name type="scientific">Byssothecium circinans</name>
    <dbReference type="NCBI Taxonomy" id="147558"/>
    <lineage>
        <taxon>Eukaryota</taxon>
        <taxon>Fungi</taxon>
        <taxon>Dikarya</taxon>
        <taxon>Ascomycota</taxon>
        <taxon>Pezizomycotina</taxon>
        <taxon>Dothideomycetes</taxon>
        <taxon>Pleosporomycetidae</taxon>
        <taxon>Pleosporales</taxon>
        <taxon>Massarineae</taxon>
        <taxon>Massarinaceae</taxon>
        <taxon>Byssothecium</taxon>
    </lineage>
</organism>
<dbReference type="OrthoDB" id="3729788at2759"/>